<keyword evidence="9" id="KW-0406">Ion transport</keyword>
<keyword evidence="7 15" id="KW-1133">Transmembrane helix</keyword>
<dbReference type="GO" id="GO:0030171">
    <property type="term" value="F:voltage-gated proton channel activity"/>
    <property type="evidence" value="ECO:0007669"/>
    <property type="project" value="InterPro"/>
</dbReference>
<feature type="transmembrane region" description="Helical" evidence="15">
    <location>
        <begin position="90"/>
        <end position="112"/>
    </location>
</feature>
<evidence type="ECO:0000256" key="2">
    <source>
        <dbReference type="ARBA" id="ARBA00015897"/>
    </source>
</evidence>
<evidence type="ECO:0000256" key="9">
    <source>
        <dbReference type="ARBA" id="ARBA00023065"/>
    </source>
</evidence>
<keyword evidence="3" id="KW-0813">Transport</keyword>
<dbReference type="OrthoDB" id="427456at2759"/>
<feature type="transmembrane region" description="Helical" evidence="15">
    <location>
        <begin position="54"/>
        <end position="78"/>
    </location>
</feature>
<feature type="domain" description="Ion transport" evidence="16">
    <location>
        <begin position="53"/>
        <end position="167"/>
    </location>
</feature>
<evidence type="ECO:0000256" key="3">
    <source>
        <dbReference type="ARBA" id="ARBA00022448"/>
    </source>
</evidence>
<dbReference type="RefSeq" id="XP_021881983.1">
    <property type="nucleotide sequence ID" value="XM_022024013.1"/>
</dbReference>
<proteinExistence type="predicted"/>
<reference evidence="17 18" key="1">
    <citation type="submission" date="2016-07" db="EMBL/GenBank/DDBJ databases">
        <title>Pervasive Adenine N6-methylation of Active Genes in Fungi.</title>
        <authorList>
            <consortium name="DOE Joint Genome Institute"/>
            <person name="Mondo S.J."/>
            <person name="Dannebaum R.O."/>
            <person name="Kuo R.C."/>
            <person name="Labutti K."/>
            <person name="Haridas S."/>
            <person name="Kuo A."/>
            <person name="Salamov A."/>
            <person name="Ahrendt S.R."/>
            <person name="Lipzen A."/>
            <person name="Sullivan W."/>
            <person name="Andreopoulos W.B."/>
            <person name="Clum A."/>
            <person name="Lindquist E."/>
            <person name="Daum C."/>
            <person name="Ramamoorthy G.K."/>
            <person name="Gryganskyi A."/>
            <person name="Culley D."/>
            <person name="Magnuson J.K."/>
            <person name="James T.Y."/>
            <person name="O'Malley M.A."/>
            <person name="Stajich J.E."/>
            <person name="Spatafora J.W."/>
            <person name="Visel A."/>
            <person name="Grigoriev I.V."/>
        </authorList>
    </citation>
    <scope>NUCLEOTIDE SEQUENCE [LARGE SCALE GENOMIC DNA]</scope>
    <source>
        <strain evidence="17 18">NRRL 3116</strain>
    </source>
</reference>
<dbReference type="PANTHER" id="PTHR46480">
    <property type="entry name" value="F20B24.22"/>
    <property type="match status" value="1"/>
</dbReference>
<organism evidence="17 18">
    <name type="scientific">Lobosporangium transversale</name>
    <dbReference type="NCBI Taxonomy" id="64571"/>
    <lineage>
        <taxon>Eukaryota</taxon>
        <taxon>Fungi</taxon>
        <taxon>Fungi incertae sedis</taxon>
        <taxon>Mucoromycota</taxon>
        <taxon>Mortierellomycotina</taxon>
        <taxon>Mortierellomycetes</taxon>
        <taxon>Mortierellales</taxon>
        <taxon>Mortierellaceae</taxon>
        <taxon>Lobosporangium</taxon>
    </lineage>
</organism>
<feature type="region of interest" description="Disordered" evidence="14">
    <location>
        <begin position="1"/>
        <end position="34"/>
    </location>
</feature>
<dbReference type="GeneID" id="33565857"/>
<sequence length="208" mass="23319">MAQQSSYGAIPTEDPEQNVAPANNHEDNNDDAASNYRRTRLEVGEVIESKRAHVLIVSLTILDIILVILQIAATLLGLDNSKDAHQVLEIFAHISLGIVTFFVVEILLKVFAFGLDYFWINSPFGLLHLADAIIIFISFFLEVFLTGAEQELGALLIIFRLWRIVKLTGAVAIETAEHSQARIVQLESQIKELERENQRLRANTIDQV</sequence>
<dbReference type="InterPro" id="IPR005821">
    <property type="entry name" value="Ion_trans_dom"/>
</dbReference>
<evidence type="ECO:0000313" key="17">
    <source>
        <dbReference type="EMBL" id="ORZ17596.1"/>
    </source>
</evidence>
<keyword evidence="6" id="KW-0851">Voltage-gated channel</keyword>
<evidence type="ECO:0000256" key="10">
    <source>
        <dbReference type="ARBA" id="ARBA00023136"/>
    </source>
</evidence>
<dbReference type="InterPro" id="IPR031846">
    <property type="entry name" value="Hvcn1"/>
</dbReference>
<evidence type="ECO:0000256" key="4">
    <source>
        <dbReference type="ARBA" id="ARBA00022475"/>
    </source>
</evidence>
<evidence type="ECO:0000256" key="14">
    <source>
        <dbReference type="SAM" id="MobiDB-lite"/>
    </source>
</evidence>
<evidence type="ECO:0000256" key="13">
    <source>
        <dbReference type="SAM" id="Coils"/>
    </source>
</evidence>
<dbReference type="InterPro" id="IPR027359">
    <property type="entry name" value="Volt_channel_dom_sf"/>
</dbReference>
<feature type="coiled-coil region" evidence="13">
    <location>
        <begin position="176"/>
        <end position="203"/>
    </location>
</feature>
<evidence type="ECO:0000256" key="7">
    <source>
        <dbReference type="ARBA" id="ARBA00022989"/>
    </source>
</evidence>
<evidence type="ECO:0000256" key="15">
    <source>
        <dbReference type="SAM" id="Phobius"/>
    </source>
</evidence>
<dbReference type="GO" id="GO:0005886">
    <property type="term" value="C:plasma membrane"/>
    <property type="evidence" value="ECO:0007669"/>
    <property type="project" value="UniProtKB-SubCell"/>
</dbReference>
<dbReference type="SUPFAM" id="SSF81324">
    <property type="entry name" value="Voltage-gated potassium channels"/>
    <property type="match status" value="1"/>
</dbReference>
<keyword evidence="11" id="KW-0407">Ion channel</keyword>
<keyword evidence="5 15" id="KW-0812">Transmembrane</keyword>
<evidence type="ECO:0000256" key="11">
    <source>
        <dbReference type="ARBA" id="ARBA00023303"/>
    </source>
</evidence>
<accession>A0A1Y2GPQ6</accession>
<gene>
    <name evidence="17" type="ORF">BCR41DRAFT_352801</name>
</gene>
<dbReference type="Proteomes" id="UP000193648">
    <property type="component" value="Unassembled WGS sequence"/>
</dbReference>
<evidence type="ECO:0000256" key="12">
    <source>
        <dbReference type="ARBA" id="ARBA00031989"/>
    </source>
</evidence>
<dbReference type="AlphaFoldDB" id="A0A1Y2GPQ6"/>
<dbReference type="EMBL" id="MCFF01000016">
    <property type="protein sequence ID" value="ORZ17596.1"/>
    <property type="molecule type" value="Genomic_DNA"/>
</dbReference>
<keyword evidence="18" id="KW-1185">Reference proteome</keyword>
<evidence type="ECO:0000256" key="1">
    <source>
        <dbReference type="ARBA" id="ARBA00004651"/>
    </source>
</evidence>
<comment type="caution">
    <text evidence="17">The sequence shown here is derived from an EMBL/GenBank/DDBJ whole genome shotgun (WGS) entry which is preliminary data.</text>
</comment>
<dbReference type="Pfam" id="PF00520">
    <property type="entry name" value="Ion_trans"/>
    <property type="match status" value="1"/>
</dbReference>
<protein>
    <recommendedName>
        <fullName evidence="2">Voltage-gated hydrogen channel 1</fullName>
    </recommendedName>
    <alternativeName>
        <fullName evidence="12">Hydrogen voltage-gated channel 1</fullName>
    </alternativeName>
</protein>
<keyword evidence="10 15" id="KW-0472">Membrane</keyword>
<evidence type="ECO:0000256" key="5">
    <source>
        <dbReference type="ARBA" id="ARBA00022692"/>
    </source>
</evidence>
<dbReference type="GO" id="GO:0034702">
    <property type="term" value="C:monoatomic ion channel complex"/>
    <property type="evidence" value="ECO:0007669"/>
    <property type="project" value="UniProtKB-KW"/>
</dbReference>
<dbReference type="Gene3D" id="1.20.120.350">
    <property type="entry name" value="Voltage-gated potassium channels. Chain C"/>
    <property type="match status" value="1"/>
</dbReference>
<evidence type="ECO:0000259" key="16">
    <source>
        <dbReference type="Pfam" id="PF00520"/>
    </source>
</evidence>
<dbReference type="InParanoid" id="A0A1Y2GPQ6"/>
<dbReference type="PANTHER" id="PTHR46480:SF1">
    <property type="entry name" value="VOLTAGE-GATED HYDROGEN CHANNEL 1"/>
    <property type="match status" value="1"/>
</dbReference>
<feature type="transmembrane region" description="Helical" evidence="15">
    <location>
        <begin position="124"/>
        <end position="146"/>
    </location>
</feature>
<keyword evidence="4" id="KW-1003">Cell membrane</keyword>
<comment type="subcellular location">
    <subcellularLocation>
        <location evidence="1">Cell membrane</location>
        <topology evidence="1">Multi-pass membrane protein</topology>
    </subcellularLocation>
</comment>
<evidence type="ECO:0000256" key="8">
    <source>
        <dbReference type="ARBA" id="ARBA00023054"/>
    </source>
</evidence>
<evidence type="ECO:0000256" key="6">
    <source>
        <dbReference type="ARBA" id="ARBA00022882"/>
    </source>
</evidence>
<evidence type="ECO:0000313" key="18">
    <source>
        <dbReference type="Proteomes" id="UP000193648"/>
    </source>
</evidence>
<name>A0A1Y2GPQ6_9FUNG</name>
<keyword evidence="8 13" id="KW-0175">Coiled coil</keyword>
<dbReference type="STRING" id="64571.A0A1Y2GPQ6"/>